<dbReference type="PANTHER" id="PTHR10183:SF379">
    <property type="entry name" value="CALPAIN-5"/>
    <property type="match status" value="1"/>
</dbReference>
<dbReference type="InterPro" id="IPR038765">
    <property type="entry name" value="Papain-like_cys_pep_sf"/>
</dbReference>
<reference evidence="8 9" key="1">
    <citation type="journal article" date="2018" name="Nat. Ecol. Evol.">
        <title>Shark genomes provide insights into elasmobranch evolution and the origin of vertebrates.</title>
        <authorList>
            <person name="Hara Y"/>
            <person name="Yamaguchi K"/>
            <person name="Onimaru K"/>
            <person name="Kadota M"/>
            <person name="Koyanagi M"/>
            <person name="Keeley SD"/>
            <person name="Tatsumi K"/>
            <person name="Tanaka K"/>
            <person name="Motone F"/>
            <person name="Kageyama Y"/>
            <person name="Nozu R"/>
            <person name="Adachi N"/>
            <person name="Nishimura O"/>
            <person name="Nakagawa R"/>
            <person name="Tanegashima C"/>
            <person name="Kiyatake I"/>
            <person name="Matsumoto R"/>
            <person name="Murakumo K"/>
            <person name="Nishida K"/>
            <person name="Terakita A"/>
            <person name="Kuratani S"/>
            <person name="Sato K"/>
            <person name="Hyodo S Kuraku.S."/>
        </authorList>
    </citation>
    <scope>NUCLEOTIDE SEQUENCE [LARGE SCALE GENOMIC DNA]</scope>
</reference>
<evidence type="ECO:0000256" key="5">
    <source>
        <dbReference type="PIRSR" id="PIRSR622684-1"/>
    </source>
</evidence>
<comment type="caution">
    <text evidence="8">The sequence shown here is derived from an EMBL/GenBank/DDBJ whole genome shotgun (WGS) entry which is preliminary data.</text>
</comment>
<dbReference type="PROSITE" id="PS00139">
    <property type="entry name" value="THIOL_PROTEASE_CYS"/>
    <property type="match status" value="1"/>
</dbReference>
<dbReference type="InterPro" id="IPR000169">
    <property type="entry name" value="Pept_cys_AS"/>
</dbReference>
<gene>
    <name evidence="8" type="ORF">scyTo_0002125</name>
</gene>
<evidence type="ECO:0000256" key="3">
    <source>
        <dbReference type="ARBA" id="ARBA00022801"/>
    </source>
</evidence>
<dbReference type="SMART" id="SM00230">
    <property type="entry name" value="CysPc"/>
    <property type="match status" value="1"/>
</dbReference>
<evidence type="ECO:0000313" key="8">
    <source>
        <dbReference type="EMBL" id="GCB72677.1"/>
    </source>
</evidence>
<accession>A0A401PHR4</accession>
<dbReference type="AlphaFoldDB" id="A0A401PHR4"/>
<keyword evidence="2" id="KW-0645">Protease</keyword>
<dbReference type="GO" id="GO:0004198">
    <property type="term" value="F:calcium-dependent cysteine-type endopeptidase activity"/>
    <property type="evidence" value="ECO:0007669"/>
    <property type="project" value="InterPro"/>
</dbReference>
<feature type="domain" description="Calpain catalytic" evidence="7">
    <location>
        <begin position="36"/>
        <end position="175"/>
    </location>
</feature>
<dbReference type="SUPFAM" id="SSF54001">
    <property type="entry name" value="Cysteine proteinases"/>
    <property type="match status" value="1"/>
</dbReference>
<evidence type="ECO:0000256" key="4">
    <source>
        <dbReference type="ARBA" id="ARBA00022807"/>
    </source>
</evidence>
<dbReference type="PANTHER" id="PTHR10183">
    <property type="entry name" value="CALPAIN"/>
    <property type="match status" value="1"/>
</dbReference>
<dbReference type="GO" id="GO:0005737">
    <property type="term" value="C:cytoplasm"/>
    <property type="evidence" value="ECO:0007669"/>
    <property type="project" value="TreeGrafter"/>
</dbReference>
<comment type="caution">
    <text evidence="6">Lacks conserved residue(s) required for the propagation of feature annotation.</text>
</comment>
<feature type="active site" evidence="5">
    <location>
        <position position="91"/>
    </location>
</feature>
<evidence type="ECO:0000313" key="9">
    <source>
        <dbReference type="Proteomes" id="UP000288216"/>
    </source>
</evidence>
<dbReference type="STRING" id="75743.A0A401PHR4"/>
<name>A0A401PHR4_SCYTO</name>
<dbReference type="PROSITE" id="PS50203">
    <property type="entry name" value="CALPAIN_CAT"/>
    <property type="match status" value="1"/>
</dbReference>
<keyword evidence="9" id="KW-1185">Reference proteome</keyword>
<dbReference type="Pfam" id="PF00648">
    <property type="entry name" value="Peptidase_C2"/>
    <property type="match status" value="1"/>
</dbReference>
<sequence>MEELMNQLNETFKADNLVMTSNYQNIIEELELTGELWDDPEFRPEISSLTYEDIAPKGIKWMRTLDLHKKAFFMADGVSKSDIIQGELGDCWFWASVATIANSKRLIEWVIPSGQSITGNAPYYGIFRFRFWQFGKWVEILVDDYLPTRDGQLIYARSEADNEFWPSFFEKAFAK</sequence>
<keyword evidence="3" id="KW-0378">Hydrolase</keyword>
<proteinExistence type="inferred from homology"/>
<organism evidence="8 9">
    <name type="scientific">Scyliorhinus torazame</name>
    <name type="common">Cloudy catshark</name>
    <name type="synonym">Catulus torazame</name>
    <dbReference type="NCBI Taxonomy" id="75743"/>
    <lineage>
        <taxon>Eukaryota</taxon>
        <taxon>Metazoa</taxon>
        <taxon>Chordata</taxon>
        <taxon>Craniata</taxon>
        <taxon>Vertebrata</taxon>
        <taxon>Chondrichthyes</taxon>
        <taxon>Elasmobranchii</taxon>
        <taxon>Galeomorphii</taxon>
        <taxon>Galeoidea</taxon>
        <taxon>Carcharhiniformes</taxon>
        <taxon>Scyliorhinidae</taxon>
        <taxon>Scyliorhinus</taxon>
    </lineage>
</organism>
<dbReference type="EMBL" id="BFAA01000512">
    <property type="protein sequence ID" value="GCB72677.1"/>
    <property type="molecule type" value="Genomic_DNA"/>
</dbReference>
<evidence type="ECO:0000256" key="2">
    <source>
        <dbReference type="ARBA" id="ARBA00022670"/>
    </source>
</evidence>
<dbReference type="PRINTS" id="PR00704">
    <property type="entry name" value="CALPAIN"/>
</dbReference>
<dbReference type="Proteomes" id="UP000288216">
    <property type="component" value="Unassembled WGS sequence"/>
</dbReference>
<evidence type="ECO:0000259" key="7">
    <source>
        <dbReference type="PROSITE" id="PS50203"/>
    </source>
</evidence>
<protein>
    <recommendedName>
        <fullName evidence="7">Calpain catalytic domain-containing protein</fullName>
    </recommendedName>
</protein>
<keyword evidence="4" id="KW-0788">Thiol protease</keyword>
<dbReference type="OrthoDB" id="424753at2759"/>
<dbReference type="InterPro" id="IPR022684">
    <property type="entry name" value="Calpain_cysteine_protease"/>
</dbReference>
<dbReference type="InterPro" id="IPR001300">
    <property type="entry name" value="Peptidase_C2_calpain_cat"/>
</dbReference>
<comment type="similarity">
    <text evidence="1">Belongs to the peptidase C2 family.</text>
</comment>
<evidence type="ECO:0000256" key="1">
    <source>
        <dbReference type="ARBA" id="ARBA00007623"/>
    </source>
</evidence>
<dbReference type="OMA" id="QGFQEDY"/>
<evidence type="ECO:0000256" key="6">
    <source>
        <dbReference type="PROSITE-ProRule" id="PRU00239"/>
    </source>
</evidence>
<dbReference type="GO" id="GO:0006508">
    <property type="term" value="P:proteolysis"/>
    <property type="evidence" value="ECO:0007669"/>
    <property type="project" value="UniProtKB-KW"/>
</dbReference>